<evidence type="ECO:0000313" key="3">
    <source>
        <dbReference type="EMBL" id="KAJ7738935.1"/>
    </source>
</evidence>
<dbReference type="Proteomes" id="UP001215598">
    <property type="component" value="Unassembled WGS sequence"/>
</dbReference>
<proteinExistence type="predicted"/>
<feature type="region of interest" description="Disordered" evidence="1">
    <location>
        <begin position="20"/>
        <end position="57"/>
    </location>
</feature>
<keyword evidence="4" id="KW-1185">Reference proteome</keyword>
<evidence type="ECO:0000256" key="2">
    <source>
        <dbReference type="SAM" id="Phobius"/>
    </source>
</evidence>
<evidence type="ECO:0000256" key="1">
    <source>
        <dbReference type="SAM" id="MobiDB-lite"/>
    </source>
</evidence>
<protein>
    <submittedName>
        <fullName evidence="3">Uncharacterized protein</fullName>
    </submittedName>
</protein>
<keyword evidence="2" id="KW-0812">Transmembrane</keyword>
<feature type="compositionally biased region" description="Basic and acidic residues" evidence="1">
    <location>
        <begin position="44"/>
        <end position="57"/>
    </location>
</feature>
<dbReference type="AlphaFoldDB" id="A0AAD7ICF7"/>
<reference evidence="3" key="1">
    <citation type="submission" date="2023-03" db="EMBL/GenBank/DDBJ databases">
        <title>Massive genome expansion in bonnet fungi (Mycena s.s.) driven by repeated elements and novel gene families across ecological guilds.</title>
        <authorList>
            <consortium name="Lawrence Berkeley National Laboratory"/>
            <person name="Harder C.B."/>
            <person name="Miyauchi S."/>
            <person name="Viragh M."/>
            <person name="Kuo A."/>
            <person name="Thoen E."/>
            <person name="Andreopoulos B."/>
            <person name="Lu D."/>
            <person name="Skrede I."/>
            <person name="Drula E."/>
            <person name="Henrissat B."/>
            <person name="Morin E."/>
            <person name="Kohler A."/>
            <person name="Barry K."/>
            <person name="LaButti K."/>
            <person name="Morin E."/>
            <person name="Salamov A."/>
            <person name="Lipzen A."/>
            <person name="Mereny Z."/>
            <person name="Hegedus B."/>
            <person name="Baldrian P."/>
            <person name="Stursova M."/>
            <person name="Weitz H."/>
            <person name="Taylor A."/>
            <person name="Grigoriev I.V."/>
            <person name="Nagy L.G."/>
            <person name="Martin F."/>
            <person name="Kauserud H."/>
        </authorList>
    </citation>
    <scope>NUCLEOTIDE SEQUENCE</scope>
    <source>
        <strain evidence="3">CBHHK182m</strain>
    </source>
</reference>
<sequence length="234" mass="25820">MKGKDTSACAVRGVRGPRIAKNAARAQLPAQSRFQIGKGGKSNESPENKRRNGARNPRELSVKLSGRGRWGRRYIVDPFCLDFERELAFVGVEGKGRDERGGGGGGFIILAWSKCLNNEFTEDKQVVMYGWLSLHKLQDANGAHTIPGGPSYFDLTIHTDKQYGEFEEWAENRAGRARGRPFFANQHVDITRRVSARSALMGLVFNVGLNMAHVALGVAPIASYFLAQLVEELT</sequence>
<keyword evidence="2" id="KW-1133">Transmembrane helix</keyword>
<name>A0AAD7ICF7_9AGAR</name>
<comment type="caution">
    <text evidence="3">The sequence shown here is derived from an EMBL/GenBank/DDBJ whole genome shotgun (WGS) entry which is preliminary data.</text>
</comment>
<organism evidence="3 4">
    <name type="scientific">Mycena metata</name>
    <dbReference type="NCBI Taxonomy" id="1033252"/>
    <lineage>
        <taxon>Eukaryota</taxon>
        <taxon>Fungi</taxon>
        <taxon>Dikarya</taxon>
        <taxon>Basidiomycota</taxon>
        <taxon>Agaricomycotina</taxon>
        <taxon>Agaricomycetes</taxon>
        <taxon>Agaricomycetidae</taxon>
        <taxon>Agaricales</taxon>
        <taxon>Marasmiineae</taxon>
        <taxon>Mycenaceae</taxon>
        <taxon>Mycena</taxon>
    </lineage>
</organism>
<feature type="transmembrane region" description="Helical" evidence="2">
    <location>
        <begin position="200"/>
        <end position="227"/>
    </location>
</feature>
<gene>
    <name evidence="3" type="ORF">B0H16DRAFT_1465492</name>
</gene>
<accession>A0AAD7ICF7</accession>
<dbReference type="EMBL" id="JARKIB010000109">
    <property type="protein sequence ID" value="KAJ7738935.1"/>
    <property type="molecule type" value="Genomic_DNA"/>
</dbReference>
<evidence type="ECO:0000313" key="4">
    <source>
        <dbReference type="Proteomes" id="UP001215598"/>
    </source>
</evidence>
<keyword evidence="2" id="KW-0472">Membrane</keyword>